<dbReference type="InterPro" id="IPR043128">
    <property type="entry name" value="Rev_trsase/Diguanyl_cyclase"/>
</dbReference>
<evidence type="ECO:0000256" key="2">
    <source>
        <dbReference type="ARBA" id="ARBA00014333"/>
    </source>
</evidence>
<dbReference type="InterPro" id="IPR000160">
    <property type="entry name" value="GGDEF_dom"/>
</dbReference>
<dbReference type="PROSITE" id="PS50887">
    <property type="entry name" value="GGDEF"/>
    <property type="match status" value="1"/>
</dbReference>
<comment type="similarity">
    <text evidence="1">Belongs to the CRISPR-associated Cas10/Csm1 family.</text>
</comment>
<dbReference type="InterPro" id="IPR052117">
    <property type="entry name" value="Cas10/Csm1_subtype-III-A"/>
</dbReference>
<dbReference type="PANTHER" id="PTHR36528">
    <property type="entry name" value="CRISPR SYSTEM SINGLE-STRAND-SPECIFIC DEOXYRIBONUCLEASE CAS10/CSM1 (SUBTYPE III-A)"/>
    <property type="match status" value="1"/>
</dbReference>
<dbReference type="RefSeq" id="WP_111313585.1">
    <property type="nucleotide sequence ID" value="NZ_QEQD01000011.1"/>
</dbReference>
<dbReference type="GO" id="GO:0004519">
    <property type="term" value="F:endonuclease activity"/>
    <property type="evidence" value="ECO:0007669"/>
    <property type="project" value="UniProtKB-KW"/>
</dbReference>
<keyword evidence="7" id="KW-0378">Hydrolase</keyword>
<reference evidence="13 14" key="1">
    <citation type="submission" date="2018-05" db="EMBL/GenBank/DDBJ databases">
        <title>Draft Genome Sequences for a Diverse set of 7 Haemophilus Species.</title>
        <authorList>
            <person name="Nichols M."/>
            <person name="Topaz N."/>
            <person name="Wang X."/>
            <person name="Wang X."/>
            <person name="Boxrud D."/>
        </authorList>
    </citation>
    <scope>NUCLEOTIDE SEQUENCE [LARGE SCALE GENOMIC DNA]</scope>
    <source>
        <strain evidence="13 14">C2010039593</strain>
    </source>
</reference>
<dbReference type="Pfam" id="PF22335">
    <property type="entry name" value="Cas10-Cmr2_palm2"/>
    <property type="match status" value="1"/>
</dbReference>
<dbReference type="Proteomes" id="UP000253999">
    <property type="component" value="Unassembled WGS sequence"/>
</dbReference>
<evidence type="ECO:0000313" key="14">
    <source>
        <dbReference type="Proteomes" id="UP000253999"/>
    </source>
</evidence>
<evidence type="ECO:0000313" key="13">
    <source>
        <dbReference type="EMBL" id="RDF00384.1"/>
    </source>
</evidence>
<evidence type="ECO:0000256" key="7">
    <source>
        <dbReference type="ARBA" id="ARBA00022801"/>
    </source>
</evidence>
<keyword evidence="3" id="KW-0808">Transferase</keyword>
<dbReference type="Gene3D" id="3.30.70.270">
    <property type="match status" value="1"/>
</dbReference>
<evidence type="ECO:0000259" key="12">
    <source>
        <dbReference type="PROSITE" id="PS50887"/>
    </source>
</evidence>
<evidence type="ECO:0000256" key="6">
    <source>
        <dbReference type="ARBA" id="ARBA00022759"/>
    </source>
</evidence>
<keyword evidence="4" id="KW-0540">Nuclease</keyword>
<keyword evidence="10" id="KW-0051">Antiviral defense</keyword>
<keyword evidence="9" id="KW-0067">ATP-binding</keyword>
<dbReference type="STRING" id="735.B0185_07925"/>
<dbReference type="PANTHER" id="PTHR36528:SF1">
    <property type="entry name" value="CRISPR SYSTEM SINGLE-STRAND-SPECIFIC DEOXYRIBONUCLEASE CAS10_CSM1 (SUBTYPE III-A)"/>
    <property type="match status" value="1"/>
</dbReference>
<evidence type="ECO:0000256" key="10">
    <source>
        <dbReference type="ARBA" id="ARBA00023118"/>
    </source>
</evidence>
<evidence type="ECO:0000256" key="1">
    <source>
        <dbReference type="ARBA" id="ARBA00005700"/>
    </source>
</evidence>
<keyword evidence="8" id="KW-0269">Exonuclease</keyword>
<evidence type="ECO:0000256" key="11">
    <source>
        <dbReference type="ARBA" id="ARBA00032922"/>
    </source>
</evidence>
<proteinExistence type="inferred from homology"/>
<name>A0A369ZCM1_HAEPH</name>
<evidence type="ECO:0000256" key="8">
    <source>
        <dbReference type="ARBA" id="ARBA00022839"/>
    </source>
</evidence>
<keyword evidence="6" id="KW-0255">Endonuclease</keyword>
<feature type="domain" description="GGDEF" evidence="12">
    <location>
        <begin position="501"/>
        <end position="647"/>
    </location>
</feature>
<dbReference type="InterPro" id="IPR013408">
    <property type="entry name" value="Cas10/Csm1"/>
</dbReference>
<dbReference type="GO" id="GO:0005524">
    <property type="term" value="F:ATP binding"/>
    <property type="evidence" value="ECO:0007669"/>
    <property type="project" value="UniProtKB-KW"/>
</dbReference>
<evidence type="ECO:0000256" key="9">
    <source>
        <dbReference type="ARBA" id="ARBA00022840"/>
    </source>
</evidence>
<dbReference type="GO" id="GO:0051607">
    <property type="term" value="P:defense response to virus"/>
    <property type="evidence" value="ECO:0007669"/>
    <property type="project" value="UniProtKB-KW"/>
</dbReference>
<evidence type="ECO:0000256" key="3">
    <source>
        <dbReference type="ARBA" id="ARBA00022679"/>
    </source>
</evidence>
<keyword evidence="5" id="KW-0547">Nucleotide-binding</keyword>
<dbReference type="InterPro" id="IPR041062">
    <property type="entry name" value="Csm1_B"/>
</dbReference>
<evidence type="ECO:0000256" key="5">
    <source>
        <dbReference type="ARBA" id="ARBA00022741"/>
    </source>
</evidence>
<organism evidence="13 14">
    <name type="scientific">Haemophilus parahaemolyticus</name>
    <dbReference type="NCBI Taxonomy" id="735"/>
    <lineage>
        <taxon>Bacteria</taxon>
        <taxon>Pseudomonadati</taxon>
        <taxon>Pseudomonadota</taxon>
        <taxon>Gammaproteobacteria</taxon>
        <taxon>Pasteurellales</taxon>
        <taxon>Pasteurellaceae</taxon>
        <taxon>Haemophilus</taxon>
    </lineage>
</organism>
<accession>A0A369ZCM1</accession>
<gene>
    <name evidence="13" type="primary">cas10</name>
    <name evidence="13" type="ORF">DPV98_09830</name>
</gene>
<dbReference type="EMBL" id="QEQD01000011">
    <property type="protein sequence ID" value="RDF00384.1"/>
    <property type="molecule type" value="Genomic_DNA"/>
</dbReference>
<dbReference type="InterPro" id="IPR054767">
    <property type="entry name" value="Cas10-Cmr2_palm2"/>
</dbReference>
<dbReference type="Pfam" id="PF18211">
    <property type="entry name" value="Csm1_B"/>
    <property type="match status" value="1"/>
</dbReference>
<dbReference type="AlphaFoldDB" id="A0A369ZCM1"/>
<protein>
    <recommendedName>
        <fullName evidence="2">CRISPR system single-strand-specific deoxyribonuclease Cas10/Csm1 (subtype III-A)</fullName>
    </recommendedName>
    <alternativeName>
        <fullName evidence="11">Cyclic oligoadenylate synthase</fullName>
    </alternativeName>
</protein>
<comment type="caution">
    <text evidence="13">The sequence shown here is derived from an EMBL/GenBank/DDBJ whole genome shotgun (WGS) entry which is preliminary data.</text>
</comment>
<dbReference type="GO" id="GO:0004527">
    <property type="term" value="F:exonuclease activity"/>
    <property type="evidence" value="ECO:0007669"/>
    <property type="project" value="UniProtKB-KW"/>
</dbReference>
<dbReference type="NCBIfam" id="TIGR02578">
    <property type="entry name" value="cas_TM1811_Csm1"/>
    <property type="match status" value="1"/>
</dbReference>
<dbReference type="GO" id="GO:0016740">
    <property type="term" value="F:transferase activity"/>
    <property type="evidence" value="ECO:0007669"/>
    <property type="project" value="UniProtKB-KW"/>
</dbReference>
<evidence type="ECO:0000256" key="4">
    <source>
        <dbReference type="ARBA" id="ARBA00022722"/>
    </source>
</evidence>
<sequence length="755" mass="86527">MSEHTISLAFSVWHHYLKQFTEKHQISLPIFPEQLKKVDISHFLPKAEEIVLGKQPDTQEPLEKLTSLFESINRQVEKPEYFYEFKPLSPETIFPKFLKEEEKTPALSELLAEFVKVVNDIPHSHRDNTALWLDHFDTAMQCFTCNLPSPYSNEISFYDFTKAVAAFAVALADEKADKENPFLLIQGDFFGIQDFIFSGGSESNKGAAKILRGRSFQVSLFTELAALKLLNACGLPTTSQMMNAAGKFLIVAPNTEEVKNAIKQVQGELNQWFIKETYGLIGLGIAVQPAKSSEFEQANYEKLVKKLFENLEEQKLKRLDLTEISQNVLNVDYSNGVCEMNSFFPAEKGKHSIISNDQINIGKYLAEPKKWRIIIIDEKSNIRNQPNTRILEKSIFKFDVIFTDIEEETGKFGSYIGDIKAFWDFSLPKKINSSIWHGYARRYINAYVPTFKCGDIFKEEKYKGLSEEDREWKKDTIKPFSVIACEDRKLDDKERKYKGQVALMTLKGDVDNLGTIFQKGIKPANIAKMAALSRQMNQFFSLWLPAYCAENSPNMYTVFAGGDDFFLIGPWHSTQKVAYVMQHAFARYVAENPEIHFSVGMVMSKSNIPVPRLGDLAEDALEKSKGIDKGEEVSTAEGKNAVTIFNRSVKWADWKQLCDLEEEIHRLAETYKISTSYLYSLIRLCEQAADEKNIESTMWRSRFYYRTARYVTDKLPKENRNKALSEMSISLGDKGIASYKLNFAIPLTNYFYQKR</sequence>